<dbReference type="PANTHER" id="PTHR24305:SF166">
    <property type="entry name" value="CYTOCHROME P450 12A4, MITOCHONDRIAL-RELATED"/>
    <property type="match status" value="1"/>
</dbReference>
<evidence type="ECO:0000256" key="11">
    <source>
        <dbReference type="ARBA" id="ARBA00023033"/>
    </source>
</evidence>
<evidence type="ECO:0000256" key="2">
    <source>
        <dbReference type="ARBA" id="ARBA00004370"/>
    </source>
</evidence>
<accession>A0ABR1IQ73</accession>
<evidence type="ECO:0000256" key="10">
    <source>
        <dbReference type="ARBA" id="ARBA00023004"/>
    </source>
</evidence>
<keyword evidence="5" id="KW-0349">Heme</keyword>
<reference evidence="13 14" key="1">
    <citation type="submission" date="2024-01" db="EMBL/GenBank/DDBJ databases">
        <title>A draft genome for the cacao thread blight pathogen Marasmiellus scandens.</title>
        <authorList>
            <person name="Baruah I.K."/>
            <person name="Leung J."/>
            <person name="Bukari Y."/>
            <person name="Amoako-Attah I."/>
            <person name="Meinhardt L.W."/>
            <person name="Bailey B.A."/>
            <person name="Cohen S.P."/>
        </authorList>
    </citation>
    <scope>NUCLEOTIDE SEQUENCE [LARGE SCALE GENOMIC DNA]</scope>
    <source>
        <strain evidence="13 14">GH-19</strain>
    </source>
</reference>
<keyword evidence="14" id="KW-1185">Reference proteome</keyword>
<evidence type="ECO:0000256" key="5">
    <source>
        <dbReference type="ARBA" id="ARBA00022617"/>
    </source>
</evidence>
<dbReference type="PRINTS" id="PR00385">
    <property type="entry name" value="P450"/>
</dbReference>
<evidence type="ECO:0000256" key="1">
    <source>
        <dbReference type="ARBA" id="ARBA00001971"/>
    </source>
</evidence>
<comment type="cofactor">
    <cofactor evidence="1">
        <name>heme</name>
        <dbReference type="ChEBI" id="CHEBI:30413"/>
    </cofactor>
</comment>
<protein>
    <recommendedName>
        <fullName evidence="15">Cytochrome P450</fullName>
    </recommendedName>
</protein>
<evidence type="ECO:0000256" key="7">
    <source>
        <dbReference type="ARBA" id="ARBA00022723"/>
    </source>
</evidence>
<keyword evidence="8" id="KW-1133">Transmembrane helix</keyword>
<name>A0ABR1IQ73_9AGAR</name>
<evidence type="ECO:0000256" key="8">
    <source>
        <dbReference type="ARBA" id="ARBA00022989"/>
    </source>
</evidence>
<keyword evidence="11" id="KW-0503">Monooxygenase</keyword>
<evidence type="ECO:0000313" key="14">
    <source>
        <dbReference type="Proteomes" id="UP001498398"/>
    </source>
</evidence>
<dbReference type="EMBL" id="JBANRG010000079">
    <property type="protein sequence ID" value="KAK7438395.1"/>
    <property type="molecule type" value="Genomic_DNA"/>
</dbReference>
<evidence type="ECO:0000313" key="13">
    <source>
        <dbReference type="EMBL" id="KAK7438395.1"/>
    </source>
</evidence>
<dbReference type="CDD" id="cd11069">
    <property type="entry name" value="CYP_FUM15-like"/>
    <property type="match status" value="1"/>
</dbReference>
<dbReference type="InterPro" id="IPR002403">
    <property type="entry name" value="Cyt_P450_E_grp-IV"/>
</dbReference>
<gene>
    <name evidence="13" type="ORF">VKT23_018009</name>
</gene>
<keyword evidence="6" id="KW-0812">Transmembrane</keyword>
<dbReference type="InterPro" id="IPR001128">
    <property type="entry name" value="Cyt_P450"/>
</dbReference>
<evidence type="ECO:0000256" key="9">
    <source>
        <dbReference type="ARBA" id="ARBA00023002"/>
    </source>
</evidence>
<evidence type="ECO:0008006" key="15">
    <source>
        <dbReference type="Google" id="ProtNLM"/>
    </source>
</evidence>
<evidence type="ECO:0000256" key="12">
    <source>
        <dbReference type="ARBA" id="ARBA00023136"/>
    </source>
</evidence>
<evidence type="ECO:0000256" key="3">
    <source>
        <dbReference type="ARBA" id="ARBA00004721"/>
    </source>
</evidence>
<comment type="caution">
    <text evidence="13">The sequence shown here is derived from an EMBL/GenBank/DDBJ whole genome shotgun (WGS) entry which is preliminary data.</text>
</comment>
<comment type="similarity">
    <text evidence="4">Belongs to the cytochrome P450 family.</text>
</comment>
<dbReference type="InterPro" id="IPR050121">
    <property type="entry name" value="Cytochrome_P450_monoxygenase"/>
</dbReference>
<dbReference type="Gene3D" id="1.10.630.10">
    <property type="entry name" value="Cytochrome P450"/>
    <property type="match status" value="1"/>
</dbReference>
<proteinExistence type="inferred from homology"/>
<dbReference type="SUPFAM" id="SSF48264">
    <property type="entry name" value="Cytochrome P450"/>
    <property type="match status" value="1"/>
</dbReference>
<organism evidence="13 14">
    <name type="scientific">Marasmiellus scandens</name>
    <dbReference type="NCBI Taxonomy" id="2682957"/>
    <lineage>
        <taxon>Eukaryota</taxon>
        <taxon>Fungi</taxon>
        <taxon>Dikarya</taxon>
        <taxon>Basidiomycota</taxon>
        <taxon>Agaricomycotina</taxon>
        <taxon>Agaricomycetes</taxon>
        <taxon>Agaricomycetidae</taxon>
        <taxon>Agaricales</taxon>
        <taxon>Marasmiineae</taxon>
        <taxon>Omphalotaceae</taxon>
        <taxon>Marasmiellus</taxon>
    </lineage>
</organism>
<keyword evidence="10" id="KW-0408">Iron</keyword>
<keyword evidence="7" id="KW-0479">Metal-binding</keyword>
<dbReference type="Pfam" id="PF00067">
    <property type="entry name" value="p450"/>
    <property type="match status" value="1"/>
</dbReference>
<dbReference type="InterPro" id="IPR036396">
    <property type="entry name" value="Cyt_P450_sf"/>
</dbReference>
<dbReference type="Proteomes" id="UP001498398">
    <property type="component" value="Unassembled WGS sequence"/>
</dbReference>
<comment type="subcellular location">
    <subcellularLocation>
        <location evidence="2">Membrane</location>
    </subcellularLocation>
</comment>
<dbReference type="PANTHER" id="PTHR24305">
    <property type="entry name" value="CYTOCHROME P450"/>
    <property type="match status" value="1"/>
</dbReference>
<sequence length="538" mass="60372">MNFLLQIIASLLGALALIIFCFAVKSIYSNLTSPLRFLPGPKNASWLFGNLRQIQAADTAVLHEQWVEEYGPTMRYQGFFNTLRLYTIDTKALNHVLMNHYTYQKPEMAAYNLSQVLGSGILIMEEDKHKMQRKVMNPAFGAAQIRELTDVFIEKSLQLRDIWAAQISQEGASAKLDVLSWLSRMTLDVIGLAGFNYKFDALNPEGEINELNRAFNLIFGDGNRFDFWGLLQAFFPVLRVLPSARPAAIGQAMNTMTRIGSEILRDSKSSLAGTGEKGNNWRARDLLSVLLRSNMDTNLPEDQRMSDEDVISQVPTFLVAGHETTSTAVTWALYALSQDKAVQTKLRDELFTLSTDNPTMDELNSLPYLDAVVRETLRVHAPVPSTIRVAVKDDILPLGTPYRDVNGVMHDSILVKKGQTLFIPIVAMNRNKQIWGEDAKEFKPERWEKVPETVAAIPGVWGNLLTFLGGARSCIGYRFSLVEMKALLYTLVRAFEFELGVPIEDIGKKSAVVTRPFLKSEPKQGSQLPLIVKSYQRS</sequence>
<keyword evidence="9" id="KW-0560">Oxidoreductase</keyword>
<comment type="pathway">
    <text evidence="3">Secondary metabolite biosynthesis; terpenoid biosynthesis.</text>
</comment>
<evidence type="ECO:0000256" key="6">
    <source>
        <dbReference type="ARBA" id="ARBA00022692"/>
    </source>
</evidence>
<evidence type="ECO:0000256" key="4">
    <source>
        <dbReference type="ARBA" id="ARBA00010617"/>
    </source>
</evidence>
<dbReference type="PRINTS" id="PR00465">
    <property type="entry name" value="EP450IV"/>
</dbReference>
<keyword evidence="12" id="KW-0472">Membrane</keyword>